<organism evidence="2 3">
    <name type="scientific">Sphingomonas taxi</name>
    <dbReference type="NCBI Taxonomy" id="1549858"/>
    <lineage>
        <taxon>Bacteria</taxon>
        <taxon>Pseudomonadati</taxon>
        <taxon>Pseudomonadota</taxon>
        <taxon>Alphaproteobacteria</taxon>
        <taxon>Sphingomonadales</taxon>
        <taxon>Sphingomonadaceae</taxon>
        <taxon>Sphingomonas</taxon>
    </lineage>
</organism>
<dbReference type="AlphaFoldDB" id="A0A2W5PFW4"/>
<dbReference type="Proteomes" id="UP000249229">
    <property type="component" value="Unassembled WGS sequence"/>
</dbReference>
<gene>
    <name evidence="2" type="ORF">DI544_01930</name>
</gene>
<reference evidence="2 3" key="1">
    <citation type="submission" date="2017-08" db="EMBL/GenBank/DDBJ databases">
        <title>Infants hospitalized years apart are colonized by the same room-sourced microbial strains.</title>
        <authorList>
            <person name="Brooks B."/>
            <person name="Olm M.R."/>
            <person name="Firek B.A."/>
            <person name="Baker R."/>
            <person name="Thomas B.C."/>
            <person name="Morowitz M.J."/>
            <person name="Banfield J.F."/>
        </authorList>
    </citation>
    <scope>NUCLEOTIDE SEQUENCE [LARGE SCALE GENOMIC DNA]</scope>
    <source>
        <strain evidence="2">S2_005_001_R1_22</strain>
    </source>
</reference>
<comment type="caution">
    <text evidence="2">The sequence shown here is derived from an EMBL/GenBank/DDBJ whole genome shotgun (WGS) entry which is preliminary data.</text>
</comment>
<protein>
    <submittedName>
        <fullName evidence="2">Uncharacterized protein</fullName>
    </submittedName>
</protein>
<feature type="region of interest" description="Disordered" evidence="1">
    <location>
        <begin position="181"/>
        <end position="200"/>
    </location>
</feature>
<evidence type="ECO:0000313" key="3">
    <source>
        <dbReference type="Proteomes" id="UP000249229"/>
    </source>
</evidence>
<name>A0A2W5PFW4_9SPHN</name>
<sequence length="200" mass="21794">MAVNAPRPALPHARHPTLHDAAVTLARATAFLREQAREPWLDQSWSDRQRRVRSRVIGNWIGELDRLLHVLLDAAARAAGRPETEAQRNAAHKLAAFCAEAAWSAPRLHGLARARSTFRYTNGAARRADVRGGTHMTVGWSGPNGELRRFRIGECVLLDSGALAEICDLYDALAAHVVTSPRAGAPAPSPTRERSGHQGI</sequence>
<dbReference type="EMBL" id="QFQI01000001">
    <property type="protein sequence ID" value="PZQ62969.1"/>
    <property type="molecule type" value="Genomic_DNA"/>
</dbReference>
<proteinExistence type="predicted"/>
<evidence type="ECO:0000256" key="1">
    <source>
        <dbReference type="SAM" id="MobiDB-lite"/>
    </source>
</evidence>
<accession>A0A2W5PFW4</accession>
<feature type="compositionally biased region" description="Basic and acidic residues" evidence="1">
    <location>
        <begin position="191"/>
        <end position="200"/>
    </location>
</feature>
<evidence type="ECO:0000313" key="2">
    <source>
        <dbReference type="EMBL" id="PZQ62969.1"/>
    </source>
</evidence>